<dbReference type="Pfam" id="PF02403">
    <property type="entry name" value="Seryl_tRNA_N"/>
    <property type="match status" value="1"/>
</dbReference>
<evidence type="ECO:0000256" key="8">
    <source>
        <dbReference type="ARBA" id="ARBA00022840"/>
    </source>
</evidence>
<evidence type="ECO:0000313" key="19">
    <source>
        <dbReference type="EMBL" id="CAB4673080.1"/>
    </source>
</evidence>
<dbReference type="PIRSF" id="PIRSF001529">
    <property type="entry name" value="Ser-tRNA-synth_IIa"/>
    <property type="match status" value="1"/>
</dbReference>
<protein>
    <recommendedName>
        <fullName evidence="13">Serine--tRNA ligase</fullName>
        <ecNumber evidence="4">6.1.1.11</ecNumber>
    </recommendedName>
    <alternativeName>
        <fullName evidence="11">Seryl-tRNA synthetase</fullName>
    </alternativeName>
    <alternativeName>
        <fullName evidence="12">Seryl-tRNA(Ser/Sec) synthetase</fullName>
    </alternativeName>
</protein>
<evidence type="ECO:0000256" key="13">
    <source>
        <dbReference type="ARBA" id="ARBA00039158"/>
    </source>
</evidence>
<keyword evidence="16" id="KW-0175">Coiled coil</keyword>
<feature type="coiled-coil region" evidence="16">
    <location>
        <begin position="33"/>
        <end position="74"/>
    </location>
</feature>
<keyword evidence="6" id="KW-0436">Ligase</keyword>
<comment type="subcellular location">
    <subcellularLocation>
        <location evidence="1">Cytoplasm</location>
    </subcellularLocation>
</comment>
<dbReference type="PANTHER" id="PTHR43697">
    <property type="entry name" value="SERYL-TRNA SYNTHETASE"/>
    <property type="match status" value="1"/>
</dbReference>
<dbReference type="Gene3D" id="1.10.287.40">
    <property type="entry name" value="Serine-tRNA synthetase, tRNA binding domain"/>
    <property type="match status" value="1"/>
</dbReference>
<dbReference type="InterPro" id="IPR010978">
    <property type="entry name" value="tRNA-bd_arm"/>
</dbReference>
<reference evidence="18" key="1">
    <citation type="submission" date="2020-05" db="EMBL/GenBank/DDBJ databases">
        <authorList>
            <person name="Chiriac C."/>
            <person name="Salcher M."/>
            <person name="Ghai R."/>
            <person name="Kavagutti S V."/>
        </authorList>
    </citation>
    <scope>NUCLEOTIDE SEQUENCE</scope>
</reference>
<keyword evidence="10" id="KW-0030">Aminoacyl-tRNA synthetase</keyword>
<organism evidence="18">
    <name type="scientific">freshwater metagenome</name>
    <dbReference type="NCBI Taxonomy" id="449393"/>
    <lineage>
        <taxon>unclassified sequences</taxon>
        <taxon>metagenomes</taxon>
        <taxon>ecological metagenomes</taxon>
    </lineage>
</organism>
<dbReference type="Gene3D" id="3.30.930.10">
    <property type="entry name" value="Bira Bifunctional Protein, Domain 2"/>
    <property type="match status" value="1"/>
</dbReference>
<dbReference type="InterPro" id="IPR015866">
    <property type="entry name" value="Ser-tRNA-synth_1_N"/>
</dbReference>
<evidence type="ECO:0000256" key="16">
    <source>
        <dbReference type="SAM" id="Coils"/>
    </source>
</evidence>
<feature type="domain" description="Aminoacyl-transfer RNA synthetases class-II family profile" evidence="17">
    <location>
        <begin position="179"/>
        <end position="414"/>
    </location>
</feature>
<keyword evidence="7" id="KW-0547">Nucleotide-binding</keyword>
<evidence type="ECO:0000256" key="15">
    <source>
        <dbReference type="ARBA" id="ARBA00048823"/>
    </source>
</evidence>
<dbReference type="SUPFAM" id="SSF46589">
    <property type="entry name" value="tRNA-binding arm"/>
    <property type="match status" value="1"/>
</dbReference>
<dbReference type="AlphaFoldDB" id="A0A6J6AI70"/>
<dbReference type="PANTHER" id="PTHR43697:SF1">
    <property type="entry name" value="SERINE--TRNA LIGASE"/>
    <property type="match status" value="1"/>
</dbReference>
<dbReference type="Pfam" id="PF00587">
    <property type="entry name" value="tRNA-synt_2b"/>
    <property type="match status" value="1"/>
</dbReference>
<evidence type="ECO:0000256" key="10">
    <source>
        <dbReference type="ARBA" id="ARBA00023146"/>
    </source>
</evidence>
<dbReference type="EMBL" id="CAEZZL010000017">
    <property type="protein sequence ID" value="CAB4756831.1"/>
    <property type="molecule type" value="Genomic_DNA"/>
</dbReference>
<comment type="catalytic activity">
    <reaction evidence="14">
        <text>tRNA(Sec) + L-serine + ATP = L-seryl-tRNA(Sec) + AMP + diphosphate + H(+)</text>
        <dbReference type="Rhea" id="RHEA:42580"/>
        <dbReference type="Rhea" id="RHEA-COMP:9742"/>
        <dbReference type="Rhea" id="RHEA-COMP:10128"/>
        <dbReference type="ChEBI" id="CHEBI:15378"/>
        <dbReference type="ChEBI" id="CHEBI:30616"/>
        <dbReference type="ChEBI" id="CHEBI:33019"/>
        <dbReference type="ChEBI" id="CHEBI:33384"/>
        <dbReference type="ChEBI" id="CHEBI:78442"/>
        <dbReference type="ChEBI" id="CHEBI:78533"/>
        <dbReference type="ChEBI" id="CHEBI:456215"/>
        <dbReference type="EC" id="6.1.1.11"/>
    </reaction>
</comment>
<dbReference type="GO" id="GO:0005737">
    <property type="term" value="C:cytoplasm"/>
    <property type="evidence" value="ECO:0007669"/>
    <property type="project" value="UniProtKB-SubCell"/>
</dbReference>
<evidence type="ECO:0000256" key="7">
    <source>
        <dbReference type="ARBA" id="ARBA00022741"/>
    </source>
</evidence>
<dbReference type="PRINTS" id="PR00981">
    <property type="entry name" value="TRNASYNTHSER"/>
</dbReference>
<comment type="pathway">
    <text evidence="2">Aminoacyl-tRNA biosynthesis; selenocysteinyl-tRNA(Sec) biosynthesis; L-seryl-tRNA(Sec) from L-serine and tRNA(Sec): step 1/1.</text>
</comment>
<evidence type="ECO:0000256" key="4">
    <source>
        <dbReference type="ARBA" id="ARBA00012840"/>
    </source>
</evidence>
<evidence type="ECO:0000256" key="14">
    <source>
        <dbReference type="ARBA" id="ARBA00047929"/>
    </source>
</evidence>
<dbReference type="InterPro" id="IPR002314">
    <property type="entry name" value="aa-tRNA-synt_IIb"/>
</dbReference>
<dbReference type="InterPro" id="IPR002317">
    <property type="entry name" value="Ser-tRNA-ligase_type_1"/>
</dbReference>
<dbReference type="EC" id="6.1.1.11" evidence="4"/>
<keyword evidence="9" id="KW-0648">Protein biosynthesis</keyword>
<evidence type="ECO:0000259" key="17">
    <source>
        <dbReference type="PROSITE" id="PS50862"/>
    </source>
</evidence>
<evidence type="ECO:0000256" key="3">
    <source>
        <dbReference type="ARBA" id="ARBA00010728"/>
    </source>
</evidence>
<comment type="similarity">
    <text evidence="3">Belongs to the class-II aminoacyl-tRNA synthetase family. Type-1 seryl-tRNA synthetase subfamily.</text>
</comment>
<evidence type="ECO:0000313" key="20">
    <source>
        <dbReference type="EMBL" id="CAB4756831.1"/>
    </source>
</evidence>
<keyword evidence="8" id="KW-0067">ATP-binding</keyword>
<name>A0A6J6AI70_9ZZZZ</name>
<gene>
    <name evidence="19" type="ORF">UFOPK2334_00641</name>
    <name evidence="20" type="ORF">UFOPK2870_00384</name>
    <name evidence="18" type="ORF">UFOPK4179_01284</name>
    <name evidence="21" type="ORF">UFOPK4293_00521</name>
</gene>
<dbReference type="NCBIfam" id="TIGR00414">
    <property type="entry name" value="serS"/>
    <property type="match status" value="1"/>
</dbReference>
<sequence>MIDVRLLRTNLDGVRSALARRGKPDLLVQVDEAVALDSRLREITAERDTLRAEVNDLSKQVGALRRDKKNDEAEALMELSRAGGERERVLQSEFDTVQDALQQIMLRIPNLPHPDAPDGAGDHENPIVKGPINLPATFGDHQRVPHWETATALGILDNERATKIAGAMFTMQRGLGATLARALCQFALDQNADAFEEIRPPSFVTTATLTATGHLPKFADDAYAIERDDLWAIPTAEVPLTSLHAGEVLDEAELPVRLMAYSPCYRREAGSAGRDTRGMLRAHEFDKVEILAIARPEDAPALLTELVGRAEALMAALELPYRIIEICTGDMGGSHHRSFDIEVYAPGCDAWLEVSSVSWFSDYQARRADIRFKRTGQKGTEIANTLNGSALAVPRVWAAICENHRQPDGSVRIPDVLLPYMRGATHITPKA</sequence>
<dbReference type="GO" id="GO:0006434">
    <property type="term" value="P:seryl-tRNA aminoacylation"/>
    <property type="evidence" value="ECO:0007669"/>
    <property type="project" value="InterPro"/>
</dbReference>
<evidence type="ECO:0000313" key="21">
    <source>
        <dbReference type="EMBL" id="CAB5047345.1"/>
    </source>
</evidence>
<evidence type="ECO:0000256" key="9">
    <source>
        <dbReference type="ARBA" id="ARBA00022917"/>
    </source>
</evidence>
<dbReference type="EMBL" id="CAEZXA010000042">
    <property type="protein sequence ID" value="CAB4673080.1"/>
    <property type="molecule type" value="Genomic_DNA"/>
</dbReference>
<evidence type="ECO:0000256" key="5">
    <source>
        <dbReference type="ARBA" id="ARBA00022490"/>
    </source>
</evidence>
<dbReference type="InterPro" id="IPR006195">
    <property type="entry name" value="aa-tRNA-synth_II"/>
</dbReference>
<evidence type="ECO:0000256" key="1">
    <source>
        <dbReference type="ARBA" id="ARBA00004496"/>
    </source>
</evidence>
<dbReference type="GO" id="GO:0004828">
    <property type="term" value="F:serine-tRNA ligase activity"/>
    <property type="evidence" value="ECO:0007669"/>
    <property type="project" value="UniProtKB-EC"/>
</dbReference>
<evidence type="ECO:0000256" key="12">
    <source>
        <dbReference type="ARBA" id="ARBA00033352"/>
    </source>
</evidence>
<evidence type="ECO:0000313" key="18">
    <source>
        <dbReference type="EMBL" id="CAB4368481.1"/>
    </source>
</evidence>
<dbReference type="InterPro" id="IPR045864">
    <property type="entry name" value="aa-tRNA-synth_II/BPL/LPL"/>
</dbReference>
<dbReference type="EMBL" id="CAETWZ010000167">
    <property type="protein sequence ID" value="CAB4368481.1"/>
    <property type="molecule type" value="Genomic_DNA"/>
</dbReference>
<comment type="catalytic activity">
    <reaction evidence="15">
        <text>tRNA(Ser) + L-serine + ATP = L-seryl-tRNA(Ser) + AMP + diphosphate + H(+)</text>
        <dbReference type="Rhea" id="RHEA:12292"/>
        <dbReference type="Rhea" id="RHEA-COMP:9669"/>
        <dbReference type="Rhea" id="RHEA-COMP:9703"/>
        <dbReference type="ChEBI" id="CHEBI:15378"/>
        <dbReference type="ChEBI" id="CHEBI:30616"/>
        <dbReference type="ChEBI" id="CHEBI:33019"/>
        <dbReference type="ChEBI" id="CHEBI:33384"/>
        <dbReference type="ChEBI" id="CHEBI:78442"/>
        <dbReference type="ChEBI" id="CHEBI:78533"/>
        <dbReference type="ChEBI" id="CHEBI:456215"/>
        <dbReference type="EC" id="6.1.1.11"/>
    </reaction>
</comment>
<dbReference type="SUPFAM" id="SSF55681">
    <property type="entry name" value="Class II aaRS and biotin synthetases"/>
    <property type="match status" value="1"/>
</dbReference>
<keyword evidence="5" id="KW-0963">Cytoplasm</keyword>
<evidence type="ECO:0000256" key="6">
    <source>
        <dbReference type="ARBA" id="ARBA00022598"/>
    </source>
</evidence>
<dbReference type="GO" id="GO:0005524">
    <property type="term" value="F:ATP binding"/>
    <property type="evidence" value="ECO:0007669"/>
    <property type="project" value="UniProtKB-KW"/>
</dbReference>
<evidence type="ECO:0000256" key="2">
    <source>
        <dbReference type="ARBA" id="ARBA00005045"/>
    </source>
</evidence>
<accession>A0A6J6AI70</accession>
<evidence type="ECO:0000256" key="11">
    <source>
        <dbReference type="ARBA" id="ARBA00031113"/>
    </source>
</evidence>
<dbReference type="PROSITE" id="PS50862">
    <property type="entry name" value="AA_TRNA_LIGASE_II"/>
    <property type="match status" value="1"/>
</dbReference>
<dbReference type="EMBL" id="CAFBQH010000023">
    <property type="protein sequence ID" value="CAB5047345.1"/>
    <property type="molecule type" value="Genomic_DNA"/>
</dbReference>
<dbReference type="InterPro" id="IPR042103">
    <property type="entry name" value="SerRS_1_N_sf"/>
</dbReference>
<proteinExistence type="inferred from homology"/>